<feature type="transmembrane region" description="Helical" evidence="1">
    <location>
        <begin position="67"/>
        <end position="88"/>
    </location>
</feature>
<feature type="transmembrane region" description="Helical" evidence="1">
    <location>
        <begin position="44"/>
        <end position="61"/>
    </location>
</feature>
<organism evidence="2 3">
    <name type="scientific">Nocardia terrae</name>
    <dbReference type="NCBI Taxonomy" id="2675851"/>
    <lineage>
        <taxon>Bacteria</taxon>
        <taxon>Bacillati</taxon>
        <taxon>Actinomycetota</taxon>
        <taxon>Actinomycetes</taxon>
        <taxon>Mycobacteriales</taxon>
        <taxon>Nocardiaceae</taxon>
        <taxon>Nocardia</taxon>
    </lineage>
</organism>
<feature type="transmembrane region" description="Helical" evidence="1">
    <location>
        <begin position="6"/>
        <end position="24"/>
    </location>
</feature>
<dbReference type="AlphaFoldDB" id="A0A7K1UTP5"/>
<keyword evidence="1" id="KW-1133">Transmembrane helix</keyword>
<keyword evidence="1" id="KW-0472">Membrane</keyword>
<reference evidence="2 3" key="1">
    <citation type="submission" date="2019-12" db="EMBL/GenBank/DDBJ databases">
        <title>Nocardia sp. nov. ET3-3 isolated from soil.</title>
        <authorList>
            <person name="Kanchanasin P."/>
            <person name="Tanasupawat S."/>
            <person name="Yuki M."/>
            <person name="Kudo T."/>
        </authorList>
    </citation>
    <scope>NUCLEOTIDE SEQUENCE [LARGE SCALE GENOMIC DNA]</scope>
    <source>
        <strain evidence="2 3">ET3-3</strain>
    </source>
</reference>
<name>A0A7K1UTP5_9NOCA</name>
<dbReference type="EMBL" id="WRPP01000002">
    <property type="protein sequence ID" value="MVU77727.1"/>
    <property type="molecule type" value="Genomic_DNA"/>
</dbReference>
<keyword evidence="3" id="KW-1185">Reference proteome</keyword>
<evidence type="ECO:0008006" key="4">
    <source>
        <dbReference type="Google" id="ProtNLM"/>
    </source>
</evidence>
<evidence type="ECO:0000313" key="3">
    <source>
        <dbReference type="Proteomes" id="UP000466794"/>
    </source>
</evidence>
<dbReference type="RefSeq" id="WP_157387384.1">
    <property type="nucleotide sequence ID" value="NZ_WRPP01000002.1"/>
</dbReference>
<proteinExistence type="predicted"/>
<sequence>MSPAVETLLLGGYAVAQLGAALRLDAMARGSRRFARAGRIHRRGALGLVSLSAVFLVVAVLRQPLDFLAVLPFSLAWAGVAWVLTAHLRPPLHRR</sequence>
<dbReference type="Proteomes" id="UP000466794">
    <property type="component" value="Unassembled WGS sequence"/>
</dbReference>
<keyword evidence="1" id="KW-0812">Transmembrane</keyword>
<comment type="caution">
    <text evidence="2">The sequence shown here is derived from an EMBL/GenBank/DDBJ whole genome shotgun (WGS) entry which is preliminary data.</text>
</comment>
<protein>
    <recommendedName>
        <fullName evidence="4">DUF3325 domain-containing protein</fullName>
    </recommendedName>
</protein>
<gene>
    <name evidence="2" type="ORF">GPX89_10795</name>
</gene>
<accession>A0A7K1UTP5</accession>
<evidence type="ECO:0000256" key="1">
    <source>
        <dbReference type="SAM" id="Phobius"/>
    </source>
</evidence>
<evidence type="ECO:0000313" key="2">
    <source>
        <dbReference type="EMBL" id="MVU77727.1"/>
    </source>
</evidence>